<feature type="domain" description="MacB-like periplasmic core" evidence="8">
    <location>
        <begin position="88"/>
        <end position="315"/>
    </location>
</feature>
<keyword evidence="5 6" id="KW-0472">Membrane</keyword>
<protein>
    <submittedName>
        <fullName evidence="9">Putative ABC transport system permease protein</fullName>
    </submittedName>
</protein>
<feature type="transmembrane region" description="Helical" evidence="6">
    <location>
        <begin position="363"/>
        <end position="384"/>
    </location>
</feature>
<evidence type="ECO:0000256" key="6">
    <source>
        <dbReference type="SAM" id="Phobius"/>
    </source>
</evidence>
<dbReference type="EMBL" id="FZPD01000001">
    <property type="protein sequence ID" value="SNS43358.1"/>
    <property type="molecule type" value="Genomic_DNA"/>
</dbReference>
<keyword evidence="3 6" id="KW-0812">Transmembrane</keyword>
<feature type="transmembrane region" description="Helical" evidence="6">
    <location>
        <begin position="809"/>
        <end position="827"/>
    </location>
</feature>
<sequence>MAEKLLRLIYDDELLDDILGDLQEMFQDRVESKGLVKARLHYFKDAFLSIRNYDLRRKRKVRYNNSIPMLKNYIKTTFRTLSKNRVYSALNIFGLALGIAACLFISQYVSYEYSYDKFHSNHENLYRVKYMVYRGEDLQINCAAAVPRVGPFMKENMPEVVDFARAYPMSGVIERDNIQFRENRIQIADPAFLKIFDYPLIHGDLETALSEPNTVVITESIANKYFGRTDVVGETLNLYTWIEKTLEITGVTADVPENSHLKYNFLISYETLNNQTRNDDGTASSETAWGWYDFNTYVLLEDGADPKAFDEKFEEVLYAERGEDFEKYNFRSDFPLQPITDIHLYSNLLQESEPAEQGDGDTVFFLAIIAAFILIIAWINYINLSTAKSLERAKEVGVRKSMGAYKRQLVNQFLTESFVLNFLALSLAVILVVITTPFFNQLIDADLSRAFFLEPNFWLAVLGVYVLGSFLSGLYPAFILSSFRPIQVLKGKMTTNKSGILLRRALVVFQFAASVTLIAGTIIVYQQLSHMKKLDVGFDMTDTMVMRGPEVFAVDSLFGNALNAFENELKSNPNIEAVTNSSNVPGDEIFWTRGMRKQEDTREKNFTVYLVGVDQDYFPTYDIEFLAGRNYDKSFTTDTANVIINKATMEYLNIQTPDEAIGQRVLIGGRDKRTIIGVVDNYRQQSVKNSINPLVFPLTENSASFISVKLNTDDFQAAYEESKATFDQFFPGNPFDTFFLDEFYNKQYANEQNFSRAFTLFAFFAIIVACLGLFGLTSFTALQRTKEIGIRKVLGADISQIVMILSKEFLILVAIANVISWPIVYFLMDGWLDNFTSRITIGVSVFLIAAIMVVIIALIAVGNKTLSIAKTNPVKALRYE</sequence>
<dbReference type="Proteomes" id="UP000198393">
    <property type="component" value="Unassembled WGS sequence"/>
</dbReference>
<evidence type="ECO:0000256" key="1">
    <source>
        <dbReference type="ARBA" id="ARBA00004651"/>
    </source>
</evidence>
<proteinExistence type="predicted"/>
<feature type="domain" description="MacB-like periplasmic core" evidence="8">
    <location>
        <begin position="561"/>
        <end position="718"/>
    </location>
</feature>
<evidence type="ECO:0000256" key="2">
    <source>
        <dbReference type="ARBA" id="ARBA00022475"/>
    </source>
</evidence>
<comment type="subcellular location">
    <subcellularLocation>
        <location evidence="1">Cell membrane</location>
        <topology evidence="1">Multi-pass membrane protein</topology>
    </subcellularLocation>
</comment>
<gene>
    <name evidence="9" type="ORF">SAMN05421640_0120</name>
</gene>
<dbReference type="AlphaFoldDB" id="A0A239EGG4"/>
<feature type="transmembrane region" description="Helical" evidence="6">
    <location>
        <begin position="757"/>
        <end position="782"/>
    </location>
</feature>
<dbReference type="InterPro" id="IPR003838">
    <property type="entry name" value="ABC3_permease_C"/>
</dbReference>
<dbReference type="GO" id="GO:0022857">
    <property type="term" value="F:transmembrane transporter activity"/>
    <property type="evidence" value="ECO:0007669"/>
    <property type="project" value="TreeGrafter"/>
</dbReference>
<accession>A0A239EGG4</accession>
<feature type="transmembrane region" description="Helical" evidence="6">
    <location>
        <begin position="418"/>
        <end position="439"/>
    </location>
</feature>
<reference evidence="9 10" key="1">
    <citation type="submission" date="2017-06" db="EMBL/GenBank/DDBJ databases">
        <authorList>
            <person name="Kim H.J."/>
            <person name="Triplett B.A."/>
        </authorList>
    </citation>
    <scope>NUCLEOTIDE SEQUENCE [LARGE SCALE GENOMIC DNA]</scope>
    <source>
        <strain evidence="9 10">DSM 19307</strain>
    </source>
</reference>
<evidence type="ECO:0000313" key="9">
    <source>
        <dbReference type="EMBL" id="SNS43358.1"/>
    </source>
</evidence>
<dbReference type="InterPro" id="IPR047699">
    <property type="entry name" value="Permease_put_prefix"/>
</dbReference>
<feature type="transmembrane region" description="Helical" evidence="6">
    <location>
        <begin position="501"/>
        <end position="525"/>
    </location>
</feature>
<evidence type="ECO:0000256" key="5">
    <source>
        <dbReference type="ARBA" id="ARBA00023136"/>
    </source>
</evidence>
<dbReference type="RefSeq" id="WP_221406654.1">
    <property type="nucleotide sequence ID" value="NZ_FZPD01000001.1"/>
</dbReference>
<name>A0A239EGG4_EKHLU</name>
<dbReference type="InterPro" id="IPR050250">
    <property type="entry name" value="Macrolide_Exporter_MacB"/>
</dbReference>
<dbReference type="GO" id="GO:0005886">
    <property type="term" value="C:plasma membrane"/>
    <property type="evidence" value="ECO:0007669"/>
    <property type="project" value="UniProtKB-SubCell"/>
</dbReference>
<dbReference type="Pfam" id="PF12704">
    <property type="entry name" value="MacB_PCD"/>
    <property type="match status" value="2"/>
</dbReference>
<evidence type="ECO:0000256" key="4">
    <source>
        <dbReference type="ARBA" id="ARBA00022989"/>
    </source>
</evidence>
<dbReference type="PANTHER" id="PTHR30572">
    <property type="entry name" value="MEMBRANE COMPONENT OF TRANSPORTER-RELATED"/>
    <property type="match status" value="1"/>
</dbReference>
<keyword evidence="10" id="KW-1185">Reference proteome</keyword>
<feature type="transmembrane region" description="Helical" evidence="6">
    <location>
        <begin position="89"/>
        <end position="109"/>
    </location>
</feature>
<dbReference type="PANTHER" id="PTHR30572:SF18">
    <property type="entry name" value="ABC-TYPE MACROLIDE FAMILY EXPORT SYSTEM PERMEASE COMPONENT 2"/>
    <property type="match status" value="1"/>
</dbReference>
<feature type="domain" description="ABC3 transporter permease C-terminal" evidence="7">
    <location>
        <begin position="368"/>
        <end position="481"/>
    </location>
</feature>
<evidence type="ECO:0000259" key="7">
    <source>
        <dbReference type="Pfam" id="PF02687"/>
    </source>
</evidence>
<dbReference type="InterPro" id="IPR025857">
    <property type="entry name" value="MacB_PCD"/>
</dbReference>
<feature type="transmembrane region" description="Helical" evidence="6">
    <location>
        <begin position="459"/>
        <end position="480"/>
    </location>
</feature>
<dbReference type="Pfam" id="PF02687">
    <property type="entry name" value="FtsX"/>
    <property type="match status" value="2"/>
</dbReference>
<keyword evidence="4 6" id="KW-1133">Transmembrane helix</keyword>
<evidence type="ECO:0000256" key="3">
    <source>
        <dbReference type="ARBA" id="ARBA00022692"/>
    </source>
</evidence>
<keyword evidence="2" id="KW-1003">Cell membrane</keyword>
<organism evidence="9 10">
    <name type="scientific">Ekhidna lutea</name>
    <dbReference type="NCBI Taxonomy" id="447679"/>
    <lineage>
        <taxon>Bacteria</taxon>
        <taxon>Pseudomonadati</taxon>
        <taxon>Bacteroidota</taxon>
        <taxon>Cytophagia</taxon>
        <taxon>Cytophagales</taxon>
        <taxon>Reichenbachiellaceae</taxon>
        <taxon>Ekhidna</taxon>
    </lineage>
</organism>
<feature type="transmembrane region" description="Helical" evidence="6">
    <location>
        <begin position="839"/>
        <end position="861"/>
    </location>
</feature>
<feature type="domain" description="ABC3 transporter permease C-terminal" evidence="7">
    <location>
        <begin position="760"/>
        <end position="873"/>
    </location>
</feature>
<evidence type="ECO:0000259" key="8">
    <source>
        <dbReference type="Pfam" id="PF12704"/>
    </source>
</evidence>
<dbReference type="NCBIfam" id="NF038404">
    <property type="entry name" value="perm_prefix_2"/>
    <property type="match status" value="1"/>
</dbReference>
<evidence type="ECO:0000313" key="10">
    <source>
        <dbReference type="Proteomes" id="UP000198393"/>
    </source>
</evidence>